<gene>
    <name evidence="2" type="ORF">AcetOrient_orf04428</name>
</gene>
<reference evidence="2 3" key="1">
    <citation type="submission" date="2018-02" db="EMBL/GenBank/DDBJ databases">
        <title>Acetobacter orientalis genome.</title>
        <authorList>
            <person name="Nakashima N."/>
            <person name="Tamura T."/>
        </authorList>
    </citation>
    <scope>NUCLEOTIDE SEQUENCE [LARGE SCALE GENOMIC DNA]</scope>
    <source>
        <strain evidence="2 3">FAN1</strain>
    </source>
</reference>
<dbReference type="Proteomes" id="UP000270034">
    <property type="component" value="Chromosome"/>
</dbReference>
<dbReference type="GO" id="GO:0016787">
    <property type="term" value="F:hydrolase activity"/>
    <property type="evidence" value="ECO:0007669"/>
    <property type="project" value="UniProtKB-KW"/>
</dbReference>
<accession>A0A2Z5ZLR2</accession>
<dbReference type="AlphaFoldDB" id="A0A2Z5ZLR2"/>
<evidence type="ECO:0000256" key="1">
    <source>
        <dbReference type="SAM" id="Phobius"/>
    </source>
</evidence>
<dbReference type="EMBL" id="AP018515">
    <property type="protein sequence ID" value="BBC81269.1"/>
    <property type="molecule type" value="Genomic_DNA"/>
</dbReference>
<proteinExistence type="predicted"/>
<dbReference type="KEGG" id="aot:AcetOri_orf04428"/>
<name>A0A2Z5ZLR2_9PROT</name>
<keyword evidence="2" id="KW-0378">Hydrolase</keyword>
<feature type="transmembrane region" description="Helical" evidence="1">
    <location>
        <begin position="12"/>
        <end position="35"/>
    </location>
</feature>
<keyword evidence="1" id="KW-0472">Membrane</keyword>
<sequence length="38" mass="4016">MTIKQHERLADLAMGCVIFLSGFLAALVTVSVMLAGHA</sequence>
<protein>
    <submittedName>
        <fullName evidence="2">Serine hydrolase</fullName>
    </submittedName>
</protein>
<evidence type="ECO:0000313" key="3">
    <source>
        <dbReference type="Proteomes" id="UP000270034"/>
    </source>
</evidence>
<keyword evidence="1" id="KW-1133">Transmembrane helix</keyword>
<evidence type="ECO:0000313" key="2">
    <source>
        <dbReference type="EMBL" id="BBC81269.1"/>
    </source>
</evidence>
<organism evidence="2 3">
    <name type="scientific">Acetobacter orientalis</name>
    <dbReference type="NCBI Taxonomy" id="146474"/>
    <lineage>
        <taxon>Bacteria</taxon>
        <taxon>Pseudomonadati</taxon>
        <taxon>Pseudomonadota</taxon>
        <taxon>Alphaproteobacteria</taxon>
        <taxon>Acetobacterales</taxon>
        <taxon>Acetobacteraceae</taxon>
        <taxon>Acetobacter</taxon>
    </lineage>
</organism>
<keyword evidence="1" id="KW-0812">Transmembrane</keyword>